<dbReference type="InterPro" id="IPR003591">
    <property type="entry name" value="Leu-rich_rpt_typical-subtyp"/>
</dbReference>
<organism evidence="3 4">
    <name type="scientific">Trichobilharzia regenti</name>
    <name type="common">Nasal bird schistosome</name>
    <dbReference type="NCBI Taxonomy" id="157069"/>
    <lineage>
        <taxon>Eukaryota</taxon>
        <taxon>Metazoa</taxon>
        <taxon>Spiralia</taxon>
        <taxon>Lophotrochozoa</taxon>
        <taxon>Platyhelminthes</taxon>
        <taxon>Trematoda</taxon>
        <taxon>Digenea</taxon>
        <taxon>Strigeidida</taxon>
        <taxon>Schistosomatoidea</taxon>
        <taxon>Schistosomatidae</taxon>
        <taxon>Trichobilharzia</taxon>
    </lineage>
</organism>
<dbReference type="Gene3D" id="3.80.10.10">
    <property type="entry name" value="Ribonuclease Inhibitor"/>
    <property type="match status" value="1"/>
</dbReference>
<dbReference type="InterPro" id="IPR032675">
    <property type="entry name" value="LRR_dom_sf"/>
</dbReference>
<proteinExistence type="predicted"/>
<protein>
    <recommendedName>
        <fullName evidence="5">Dynein assembly factor 1, axonemal homolog</fullName>
    </recommendedName>
</protein>
<reference evidence="4" key="2">
    <citation type="submission" date="2023-11" db="UniProtKB">
        <authorList>
            <consortium name="WormBaseParasite"/>
        </authorList>
    </citation>
    <scope>IDENTIFICATION</scope>
</reference>
<accession>A0AA85K1S0</accession>
<dbReference type="AlphaFoldDB" id="A0AA85K1S0"/>
<dbReference type="InterPro" id="IPR042655">
    <property type="entry name" value="LRC72"/>
</dbReference>
<evidence type="ECO:0000256" key="2">
    <source>
        <dbReference type="ARBA" id="ARBA00022737"/>
    </source>
</evidence>
<dbReference type="Proteomes" id="UP000050795">
    <property type="component" value="Unassembled WGS sequence"/>
</dbReference>
<dbReference type="SMART" id="SM00365">
    <property type="entry name" value="LRR_SD22"/>
    <property type="match status" value="2"/>
</dbReference>
<dbReference type="SMART" id="SM00369">
    <property type="entry name" value="LRR_TYP"/>
    <property type="match status" value="2"/>
</dbReference>
<sequence length="292" mass="34521">MYIDPLNYLDNLKCSISSENQKNEVYRLFKALKCRLEDFERIYKLKHSNCLSSSVWFLLTDLNLSNLQLEIIPDENVFSSLPNLRRLWLNNNRIENLNNCLTKCEGLLELRLGSNQLYTICGQLYRLHCLEILDLSNNHLGNIQEVEKELSRMHFLRELNLLGNSIVLQPDFKYRLLTILPTITVLNKHEILPGQVHRINSKRNHYLEEHRELNKKKTNTIIQVDVNKEIEKPDIIPVKETESFEENLNKRFQQKCITQFKCLDWSTIPNSETRRLGKEIQPPKNLLIRLQL</sequence>
<name>A0AA85K1S0_TRIRE</name>
<reference evidence="3" key="1">
    <citation type="submission" date="2022-06" db="EMBL/GenBank/DDBJ databases">
        <authorList>
            <person name="Berger JAMES D."/>
            <person name="Berger JAMES D."/>
        </authorList>
    </citation>
    <scope>NUCLEOTIDE SEQUENCE [LARGE SCALE GENOMIC DNA]</scope>
</reference>
<keyword evidence="3" id="KW-1185">Reference proteome</keyword>
<keyword evidence="1" id="KW-0433">Leucine-rich repeat</keyword>
<dbReference type="InterPro" id="IPR001611">
    <property type="entry name" value="Leu-rich_rpt"/>
</dbReference>
<evidence type="ECO:0008006" key="5">
    <source>
        <dbReference type="Google" id="ProtNLM"/>
    </source>
</evidence>
<dbReference type="PROSITE" id="PS51450">
    <property type="entry name" value="LRR"/>
    <property type="match status" value="2"/>
</dbReference>
<keyword evidence="2" id="KW-0677">Repeat</keyword>
<evidence type="ECO:0000256" key="1">
    <source>
        <dbReference type="ARBA" id="ARBA00022614"/>
    </source>
</evidence>
<dbReference type="PANTHER" id="PTHR46759">
    <property type="entry name" value="LEUCINE-RICH REPEAT-CONTAINING PROTEIN 72"/>
    <property type="match status" value="1"/>
</dbReference>
<dbReference type="PANTHER" id="PTHR46759:SF1">
    <property type="entry name" value="LEUCINE-RICH REPEAT-CONTAINING PROTEIN 72"/>
    <property type="match status" value="1"/>
</dbReference>
<evidence type="ECO:0000313" key="3">
    <source>
        <dbReference type="Proteomes" id="UP000050795"/>
    </source>
</evidence>
<evidence type="ECO:0000313" key="4">
    <source>
        <dbReference type="WBParaSite" id="TREG1_71780.1"/>
    </source>
</evidence>
<dbReference type="SUPFAM" id="SSF52075">
    <property type="entry name" value="Outer arm dynein light chain 1"/>
    <property type="match status" value="1"/>
</dbReference>
<dbReference type="WBParaSite" id="TREG1_71780.1">
    <property type="protein sequence ID" value="TREG1_71780.1"/>
    <property type="gene ID" value="TREG1_71780"/>
</dbReference>